<accession>A0A1I5YJ08</accession>
<dbReference type="GO" id="GO:0070205">
    <property type="term" value="F:2-succinyl-6-hydroxy-2,4-cyclohexadiene-1-carboxylate synthase activity"/>
    <property type="evidence" value="ECO:0007669"/>
    <property type="project" value="UniProtKB-UniRule"/>
</dbReference>
<name>A0A1I5YJ08_9BACI</name>
<proteinExistence type="inferred from homology"/>
<evidence type="ECO:0000256" key="2">
    <source>
        <dbReference type="ARBA" id="ARBA00023239"/>
    </source>
</evidence>
<dbReference type="AlphaFoldDB" id="A0A1I5YJ08"/>
<reference evidence="6" key="1">
    <citation type="submission" date="2016-10" db="EMBL/GenBank/DDBJ databases">
        <authorList>
            <person name="Varghese N."/>
            <person name="Submissions S."/>
        </authorList>
    </citation>
    <scope>NUCLEOTIDE SEQUENCE [LARGE SCALE GENOMIC DNA]</scope>
    <source>
        <strain evidence="6">DSM 11706</strain>
    </source>
</reference>
<dbReference type="PANTHER" id="PTHR42916">
    <property type="entry name" value="2-SUCCINYL-5-ENOLPYRUVYL-6-HYDROXY-3-CYCLOHEXENE-1-CARBOXYLATE SYNTHASE"/>
    <property type="match status" value="1"/>
</dbReference>
<evidence type="ECO:0000259" key="4">
    <source>
        <dbReference type="Pfam" id="PF00561"/>
    </source>
</evidence>
<dbReference type="UniPathway" id="UPA01057">
    <property type="reaction ID" value="UER00900"/>
</dbReference>
<dbReference type="InterPro" id="IPR000073">
    <property type="entry name" value="AB_hydrolase_1"/>
</dbReference>
<dbReference type="GO" id="GO:0009234">
    <property type="term" value="P:menaquinone biosynthetic process"/>
    <property type="evidence" value="ECO:0007669"/>
    <property type="project" value="UniProtKB-UniRule"/>
</dbReference>
<keyword evidence="1 3" id="KW-0474">Menaquinone biosynthesis</keyword>
<comment type="similarity">
    <text evidence="3">Belongs to the AB hydrolase superfamily. MenH family.</text>
</comment>
<dbReference type="UniPathway" id="UPA00079"/>
<sequence length="286" mass="32290">MGCDFEGAGFGLESITVNIRGIDIHIDRYNKGANEKIIFLHGFTGSTHSWDEVISHLPSTFDLLAIDLIGHGGTSKPMDSGRYSAEEQIKDLHALFQQLQWSNFTLVGYSMGGRLALAYASQYTVKRLILESSSPGLIEIEERTNRKQSDEQLANRILEEGLVSFVDFWERIPLFQSQRKLSLEKQQLIRQERLAGTEIGLANSLRGFGTGVQPSYWEKLDDLFTPTFLITGELDEKFSNLAKKMKNYFPNAAHTEVRNVGHAIHVENPELFATIVKDIILKEDVR</sequence>
<dbReference type="Proteomes" id="UP000198734">
    <property type="component" value="Unassembled WGS sequence"/>
</dbReference>
<dbReference type="Pfam" id="PF00561">
    <property type="entry name" value="Abhydrolase_1"/>
    <property type="match status" value="1"/>
</dbReference>
<evidence type="ECO:0000313" key="5">
    <source>
        <dbReference type="EMBL" id="SFQ44223.1"/>
    </source>
</evidence>
<comment type="catalytic activity">
    <reaction evidence="3">
        <text>5-enolpyruvoyl-6-hydroxy-2-succinyl-cyclohex-3-ene-1-carboxylate = (1R,6R)-6-hydroxy-2-succinyl-cyclohexa-2,4-diene-1-carboxylate + pyruvate</text>
        <dbReference type="Rhea" id="RHEA:25597"/>
        <dbReference type="ChEBI" id="CHEBI:15361"/>
        <dbReference type="ChEBI" id="CHEBI:58689"/>
        <dbReference type="ChEBI" id="CHEBI:58818"/>
        <dbReference type="EC" id="4.2.99.20"/>
    </reaction>
</comment>
<evidence type="ECO:0000313" key="6">
    <source>
        <dbReference type="Proteomes" id="UP000198734"/>
    </source>
</evidence>
<evidence type="ECO:0000256" key="3">
    <source>
        <dbReference type="HAMAP-Rule" id="MF_01660"/>
    </source>
</evidence>
<comment type="pathway">
    <text evidence="3">Quinol/quinone metabolism; 1,4-dihydroxy-2-naphthoate biosynthesis; 1,4-dihydroxy-2-naphthoate from chorismate: step 3/7.</text>
</comment>
<dbReference type="NCBIfam" id="TIGR03695">
    <property type="entry name" value="menH_SHCHC"/>
    <property type="match status" value="1"/>
</dbReference>
<dbReference type="SUPFAM" id="SSF53474">
    <property type="entry name" value="alpha/beta-Hydrolases"/>
    <property type="match status" value="1"/>
</dbReference>
<dbReference type="EC" id="4.2.99.20" evidence="3"/>
<comment type="pathway">
    <text evidence="3">Quinol/quinone metabolism; menaquinone biosynthesis.</text>
</comment>
<feature type="domain" description="AB hydrolase-1" evidence="4">
    <location>
        <begin position="37"/>
        <end position="269"/>
    </location>
</feature>
<evidence type="ECO:0000256" key="1">
    <source>
        <dbReference type="ARBA" id="ARBA00022428"/>
    </source>
</evidence>
<dbReference type="STRING" id="126156.SAMN05421670_2032"/>
<dbReference type="Gene3D" id="3.40.50.1820">
    <property type="entry name" value="alpha/beta hydrolase"/>
    <property type="match status" value="1"/>
</dbReference>
<keyword evidence="6" id="KW-1185">Reference proteome</keyword>
<dbReference type="InterPro" id="IPR029058">
    <property type="entry name" value="AB_hydrolase_fold"/>
</dbReference>
<comment type="function">
    <text evidence="3">Catalyzes a proton abstraction reaction that results in 2,5-elimination of pyruvate from 2-succinyl-5-enolpyruvyl-6-hydroxy-3-cyclohexene-1-carboxylate (SEPHCHC) and the formation of 2-succinyl-6-hydroxy-2,4-cyclohexadiene-1-carboxylate (SHCHC).</text>
</comment>
<dbReference type="PANTHER" id="PTHR42916:SF1">
    <property type="entry name" value="PROTEIN PHYLLO, CHLOROPLASTIC"/>
    <property type="match status" value="1"/>
</dbReference>
<organism evidence="5 6">
    <name type="scientific">Psychrobacillus psychrotolerans</name>
    <dbReference type="NCBI Taxonomy" id="126156"/>
    <lineage>
        <taxon>Bacteria</taxon>
        <taxon>Bacillati</taxon>
        <taxon>Bacillota</taxon>
        <taxon>Bacilli</taxon>
        <taxon>Bacillales</taxon>
        <taxon>Bacillaceae</taxon>
        <taxon>Psychrobacillus</taxon>
    </lineage>
</organism>
<protein>
    <recommendedName>
        <fullName evidence="3">Putative 2-succinyl-6-hydroxy-2,4-cyclohexadiene-1-carboxylate synthase</fullName>
        <shortName evidence="3">SHCHC synthase</shortName>
        <ecNumber evidence="3">4.2.99.20</ecNumber>
    </recommendedName>
</protein>
<dbReference type="EMBL" id="FOXU01000003">
    <property type="protein sequence ID" value="SFQ44223.1"/>
    <property type="molecule type" value="Genomic_DNA"/>
</dbReference>
<keyword evidence="2 3" id="KW-0456">Lyase</keyword>
<gene>
    <name evidence="3" type="primary">menH</name>
    <name evidence="5" type="ORF">SAMN05421670_2032</name>
</gene>
<dbReference type="InterPro" id="IPR022485">
    <property type="entry name" value="SHCHC_synthase_MenH"/>
</dbReference>
<comment type="subunit">
    <text evidence="3">Monomer.</text>
</comment>
<dbReference type="HAMAP" id="MF_01660">
    <property type="entry name" value="MenH"/>
    <property type="match status" value="1"/>
</dbReference>
<dbReference type="OrthoDB" id="9808398at2"/>